<dbReference type="EMBL" id="ADBJ01000026">
    <property type="protein sequence ID" value="EFA81093.1"/>
    <property type="molecule type" value="Genomic_DNA"/>
</dbReference>
<feature type="compositionally biased region" description="Low complexity" evidence="1">
    <location>
        <begin position="414"/>
        <end position="432"/>
    </location>
</feature>
<dbReference type="FunCoup" id="D3BBR0">
    <property type="interactions" value="805"/>
</dbReference>
<evidence type="ECO:0000256" key="1">
    <source>
        <dbReference type="SAM" id="MobiDB-lite"/>
    </source>
</evidence>
<protein>
    <submittedName>
        <fullName evidence="2">Uncharacterized protein</fullName>
    </submittedName>
</protein>
<feature type="region of interest" description="Disordered" evidence="1">
    <location>
        <begin position="356"/>
        <end position="526"/>
    </location>
</feature>
<feature type="region of interest" description="Disordered" evidence="1">
    <location>
        <begin position="278"/>
        <end position="302"/>
    </location>
</feature>
<evidence type="ECO:0000313" key="2">
    <source>
        <dbReference type="EMBL" id="EFA81093.1"/>
    </source>
</evidence>
<comment type="caution">
    <text evidence="2">The sequence shown here is derived from an EMBL/GenBank/DDBJ whole genome shotgun (WGS) entry which is preliminary data.</text>
</comment>
<feature type="compositionally biased region" description="Low complexity" evidence="1">
    <location>
        <begin position="448"/>
        <end position="461"/>
    </location>
</feature>
<dbReference type="Proteomes" id="UP000001396">
    <property type="component" value="Unassembled WGS sequence"/>
</dbReference>
<feature type="compositionally biased region" description="Basic and acidic residues" evidence="1">
    <location>
        <begin position="499"/>
        <end position="516"/>
    </location>
</feature>
<feature type="compositionally biased region" description="Pro residues" evidence="1">
    <location>
        <begin position="403"/>
        <end position="413"/>
    </location>
</feature>
<keyword evidence="3" id="KW-1185">Reference proteome</keyword>
<dbReference type="RefSeq" id="XP_020433211.1">
    <property type="nucleotide sequence ID" value="XM_020576799.1"/>
</dbReference>
<gene>
    <name evidence="2" type="ORF">PPL_05929</name>
</gene>
<sequence>MGGKDPTQGVLSVFDFVQSRKYYGLQIPIANLMTTINSWWSYQKYQTDKFDPKGYMQGRKTGLHLNFIPKYKLQVKRDTDGGTVIQVDYWARIRKTGIAAAFITYGLTAAVGAGTLSYHCMEAKNFLKAFWEWFDGSYQVVKVEVLMNEENTGSKQENANGSGYSATSSTVNNYYNYGSGTTGTTQTQSTVQQQSGMYPAGMDQYAYSQYGYTGYGMPGVGVPGQEGMGMGMGMEQYGQNAYGQTAGSEYDQQNGYGQAGYGQSGYGQSGYEQNVYGQQQQAGYGQQQQQQSGYNTGSYGMNAQGEPVAAGGVFHQQTSFSHTTTTGLNTGVGGTATDYNSMYGGDTSLQNDFRSKYSSSGSLKVPGAAGSSGAGYNQNKSPTGSSGSGLSPNRSPGDVPYPNQAPLPPPLPQRPTSTGSASASASSSSGSNPPTPSSIANPLLKHVSTPTQSSQPSTPSSMLKPSTAEFVEGTPQPTKESSENDRLKRGGLGFGYTYDHLKDELDKKYAERRERMSQGQTGNPTN</sequence>
<dbReference type="AlphaFoldDB" id="D3BBR0"/>
<dbReference type="GeneID" id="31361413"/>
<evidence type="ECO:0000313" key="3">
    <source>
        <dbReference type="Proteomes" id="UP000001396"/>
    </source>
</evidence>
<feature type="compositionally biased region" description="Polar residues" evidence="1">
    <location>
        <begin position="374"/>
        <end position="383"/>
    </location>
</feature>
<feature type="compositionally biased region" description="Low complexity" evidence="1">
    <location>
        <begin position="278"/>
        <end position="300"/>
    </location>
</feature>
<organism evidence="2 3">
    <name type="scientific">Heterostelium pallidum (strain ATCC 26659 / Pp 5 / PN500)</name>
    <name type="common">Cellular slime mold</name>
    <name type="synonym">Polysphondylium pallidum</name>
    <dbReference type="NCBI Taxonomy" id="670386"/>
    <lineage>
        <taxon>Eukaryota</taxon>
        <taxon>Amoebozoa</taxon>
        <taxon>Evosea</taxon>
        <taxon>Eumycetozoa</taxon>
        <taxon>Dictyostelia</taxon>
        <taxon>Acytosteliales</taxon>
        <taxon>Acytosteliaceae</taxon>
        <taxon>Heterostelium</taxon>
    </lineage>
</organism>
<proteinExistence type="predicted"/>
<feature type="compositionally biased region" description="Polar residues" evidence="1">
    <location>
        <begin position="517"/>
        <end position="526"/>
    </location>
</feature>
<accession>D3BBR0</accession>
<name>D3BBR0_HETP5</name>
<reference evidence="2 3" key="1">
    <citation type="journal article" date="2011" name="Genome Res.">
        <title>Phylogeny-wide analysis of social amoeba genomes highlights ancient origins for complex intercellular communication.</title>
        <authorList>
            <person name="Heidel A.J."/>
            <person name="Lawal H.M."/>
            <person name="Felder M."/>
            <person name="Schilde C."/>
            <person name="Helps N.R."/>
            <person name="Tunggal B."/>
            <person name="Rivero F."/>
            <person name="John U."/>
            <person name="Schleicher M."/>
            <person name="Eichinger L."/>
            <person name="Platzer M."/>
            <person name="Noegel A.A."/>
            <person name="Schaap P."/>
            <person name="Gloeckner G."/>
        </authorList>
    </citation>
    <scope>NUCLEOTIDE SEQUENCE [LARGE SCALE GENOMIC DNA]</scope>
    <source>
        <strain evidence="3">ATCC 26659 / Pp 5 / PN500</strain>
    </source>
</reference>
<dbReference type="InParanoid" id="D3BBR0"/>